<dbReference type="EMBL" id="JRAK01000163">
    <property type="protein sequence ID" value="KGN83581.1"/>
    <property type="molecule type" value="Genomic_DNA"/>
</dbReference>
<gene>
    <name evidence="4" type="ORF">HR15_12000</name>
</gene>
<dbReference type="CDD" id="cd00761">
    <property type="entry name" value="Glyco_tranf_GTA_type"/>
    <property type="match status" value="1"/>
</dbReference>
<dbReference type="PANTHER" id="PTHR22916">
    <property type="entry name" value="GLYCOSYLTRANSFERASE"/>
    <property type="match status" value="1"/>
</dbReference>
<evidence type="ECO:0000313" key="5">
    <source>
        <dbReference type="Proteomes" id="UP000030146"/>
    </source>
</evidence>
<dbReference type="PATRIC" id="fig|111105.18.peg.326"/>
<feature type="domain" description="Glycosyltransferase 2-like" evidence="3">
    <location>
        <begin position="12"/>
        <end position="152"/>
    </location>
</feature>
<dbReference type="PANTHER" id="PTHR22916:SF51">
    <property type="entry name" value="GLYCOSYLTRANSFERASE EPSH-RELATED"/>
    <property type="match status" value="1"/>
</dbReference>
<dbReference type="GO" id="GO:0016758">
    <property type="term" value="F:hexosyltransferase activity"/>
    <property type="evidence" value="ECO:0007669"/>
    <property type="project" value="UniProtKB-ARBA"/>
</dbReference>
<dbReference type="Pfam" id="PF00535">
    <property type="entry name" value="Glycos_transf_2"/>
    <property type="match status" value="1"/>
</dbReference>
<keyword evidence="1" id="KW-0328">Glycosyltransferase</keyword>
<evidence type="ECO:0000313" key="4">
    <source>
        <dbReference type="EMBL" id="KGN83581.1"/>
    </source>
</evidence>
<comment type="caution">
    <text evidence="4">The sequence shown here is derived from an EMBL/GenBank/DDBJ whole genome shotgun (WGS) entry which is preliminary data.</text>
</comment>
<dbReference type="SUPFAM" id="SSF53448">
    <property type="entry name" value="Nucleotide-diphospho-sugar transferases"/>
    <property type="match status" value="1"/>
</dbReference>
<name>A0A0A2EXG4_9PORP</name>
<dbReference type="Gene3D" id="3.90.550.10">
    <property type="entry name" value="Spore Coat Polysaccharide Biosynthesis Protein SpsA, Chain A"/>
    <property type="match status" value="1"/>
</dbReference>
<keyword evidence="5" id="KW-1185">Reference proteome</keyword>
<sequence length="346" mass="39713">MNNSSNSAPELSIIVPVYNVEDYLHRCVDSILSQDYDAYEIILVDDGSTDSSGSLCDEWAKQYEHIRVIHKPNGGLSSARNAGLKVAQGKYIWFIDSDDYIAEKCLDKIMTQIKSDGSEIIFFSHIRSNGVSTFGSPVGEYHPGFYTGMEVLQGHLASLTAWSYVSSKSLWDENGLLFLEGINFEDFEIWPRLLKTIKKGSFLKSDIPPYIYYVRPGSIMRESDPNKRLKQMESFFRIESSWNNWFNLVTPEADSYDMLVLKEGTKMLHKFLLGFIASSNIPVSTKLRLYVRYRKKGIFSGYYNGHRRNPYVSSGRSKVLWNAIGRSFILYSFYSIVRDVSKKWKK</sequence>
<dbReference type="RefSeq" id="WP_039426979.1">
    <property type="nucleotide sequence ID" value="NZ_JRAK01000163.1"/>
</dbReference>
<proteinExistence type="predicted"/>
<dbReference type="AlphaFoldDB" id="A0A0A2EXG4"/>
<evidence type="ECO:0000256" key="2">
    <source>
        <dbReference type="ARBA" id="ARBA00022679"/>
    </source>
</evidence>
<evidence type="ECO:0000259" key="3">
    <source>
        <dbReference type="Pfam" id="PF00535"/>
    </source>
</evidence>
<protein>
    <submittedName>
        <fullName evidence="4">Glycosyl transferase family 2</fullName>
    </submittedName>
</protein>
<dbReference type="InterPro" id="IPR029044">
    <property type="entry name" value="Nucleotide-diphossugar_trans"/>
</dbReference>
<evidence type="ECO:0000256" key="1">
    <source>
        <dbReference type="ARBA" id="ARBA00022676"/>
    </source>
</evidence>
<dbReference type="InterPro" id="IPR001173">
    <property type="entry name" value="Glyco_trans_2-like"/>
</dbReference>
<accession>A0A0A2EXG4</accession>
<reference evidence="4 5" key="1">
    <citation type="submission" date="2014-08" db="EMBL/GenBank/DDBJ databases">
        <title>Porphyromonas gulae strain:COT-052_OH3439 Genome sequencing.</title>
        <authorList>
            <person name="Wallis C."/>
            <person name="Deusch O."/>
            <person name="O'Flynn C."/>
            <person name="Davis I."/>
            <person name="Jospin G."/>
            <person name="Darling A.E."/>
            <person name="Coil D.A."/>
            <person name="Alexiev A."/>
            <person name="Horsfall A."/>
            <person name="Kirkwood N."/>
            <person name="Harris S."/>
            <person name="Eisen J.A."/>
        </authorList>
    </citation>
    <scope>NUCLEOTIDE SEQUENCE [LARGE SCALE GENOMIC DNA]</scope>
    <source>
        <strain evidence="5">COT-052 OH3439</strain>
    </source>
</reference>
<keyword evidence="2 4" id="KW-0808">Transferase</keyword>
<organism evidence="4 5">
    <name type="scientific">Porphyromonas gulae</name>
    <dbReference type="NCBI Taxonomy" id="111105"/>
    <lineage>
        <taxon>Bacteria</taxon>
        <taxon>Pseudomonadati</taxon>
        <taxon>Bacteroidota</taxon>
        <taxon>Bacteroidia</taxon>
        <taxon>Bacteroidales</taxon>
        <taxon>Porphyromonadaceae</taxon>
        <taxon>Porphyromonas</taxon>
    </lineage>
</organism>
<dbReference type="Proteomes" id="UP000030146">
    <property type="component" value="Unassembled WGS sequence"/>
</dbReference>